<dbReference type="HOGENOM" id="CLU_1819607_0_0_1"/>
<gene>
    <name evidence="1" type="ORF">PITG_08389</name>
</gene>
<dbReference type="eggNOG" id="ENOG502SKKM">
    <property type="taxonomic scope" value="Eukaryota"/>
</dbReference>
<accession>D0NAH2</accession>
<organism evidence="1 2">
    <name type="scientific">Phytophthora infestans (strain T30-4)</name>
    <name type="common">Potato late blight agent</name>
    <dbReference type="NCBI Taxonomy" id="403677"/>
    <lineage>
        <taxon>Eukaryota</taxon>
        <taxon>Sar</taxon>
        <taxon>Stramenopiles</taxon>
        <taxon>Oomycota</taxon>
        <taxon>Peronosporomycetes</taxon>
        <taxon>Peronosporales</taxon>
        <taxon>Peronosporaceae</taxon>
        <taxon>Phytophthora</taxon>
    </lineage>
</organism>
<name>D0NAH2_PHYIT</name>
<dbReference type="EMBL" id="DS028130">
    <property type="protein sequence ID" value="EEY54830.1"/>
    <property type="molecule type" value="Genomic_DNA"/>
</dbReference>
<dbReference type="VEuPathDB" id="FungiDB:PITG_08389"/>
<protein>
    <submittedName>
        <fullName evidence="1">Uncharacterized protein</fullName>
    </submittedName>
</protein>
<sequence length="142" mass="16445">MSYTKQKDLSPMIVTPIGWGLHQRGKASTHVLQDFDQDTLVFARDIPGPEKRIRYLFQVRRAQWELADGRRKLTASLAIIDSDANRRSIQVSVTEMDENSIKVACDHWASCESKLHAEYLMIQWTQFAVWWEQLTVPSNLLL</sequence>
<reference evidence="2" key="1">
    <citation type="journal article" date="2009" name="Nature">
        <title>Genome sequence and analysis of the Irish potato famine pathogen Phytophthora infestans.</title>
        <authorList>
            <consortium name="The Broad Institute Genome Sequencing Platform"/>
            <person name="Haas B.J."/>
            <person name="Kamoun S."/>
            <person name="Zody M.C."/>
            <person name="Jiang R.H."/>
            <person name="Handsaker R.E."/>
            <person name="Cano L.M."/>
            <person name="Grabherr M."/>
            <person name="Kodira C.D."/>
            <person name="Raffaele S."/>
            <person name="Torto-Alalibo T."/>
            <person name="Bozkurt T.O."/>
            <person name="Ah-Fong A.M."/>
            <person name="Alvarado L."/>
            <person name="Anderson V.L."/>
            <person name="Armstrong M.R."/>
            <person name="Avrova A."/>
            <person name="Baxter L."/>
            <person name="Beynon J."/>
            <person name="Boevink P.C."/>
            <person name="Bollmann S.R."/>
            <person name="Bos J.I."/>
            <person name="Bulone V."/>
            <person name="Cai G."/>
            <person name="Cakir C."/>
            <person name="Carrington J.C."/>
            <person name="Chawner M."/>
            <person name="Conti L."/>
            <person name="Costanzo S."/>
            <person name="Ewan R."/>
            <person name="Fahlgren N."/>
            <person name="Fischbach M.A."/>
            <person name="Fugelstad J."/>
            <person name="Gilroy E.M."/>
            <person name="Gnerre S."/>
            <person name="Green P.J."/>
            <person name="Grenville-Briggs L.J."/>
            <person name="Griffith J."/>
            <person name="Grunwald N.J."/>
            <person name="Horn K."/>
            <person name="Horner N.R."/>
            <person name="Hu C.H."/>
            <person name="Huitema E."/>
            <person name="Jeong D.H."/>
            <person name="Jones A.M."/>
            <person name="Jones J.D."/>
            <person name="Jones R.W."/>
            <person name="Karlsson E.K."/>
            <person name="Kunjeti S.G."/>
            <person name="Lamour K."/>
            <person name="Liu Z."/>
            <person name="Ma L."/>
            <person name="Maclean D."/>
            <person name="Chibucos M.C."/>
            <person name="McDonald H."/>
            <person name="McWalters J."/>
            <person name="Meijer H.J."/>
            <person name="Morgan W."/>
            <person name="Morris P.F."/>
            <person name="Munro C.A."/>
            <person name="O'Neill K."/>
            <person name="Ospina-Giraldo M."/>
            <person name="Pinzon A."/>
            <person name="Pritchard L."/>
            <person name="Ramsahoye B."/>
            <person name="Ren Q."/>
            <person name="Restrepo S."/>
            <person name="Roy S."/>
            <person name="Sadanandom A."/>
            <person name="Savidor A."/>
            <person name="Schornack S."/>
            <person name="Schwartz D.C."/>
            <person name="Schumann U.D."/>
            <person name="Schwessinger B."/>
            <person name="Seyer L."/>
            <person name="Sharpe T."/>
            <person name="Silvar C."/>
            <person name="Song J."/>
            <person name="Studholme D.J."/>
            <person name="Sykes S."/>
            <person name="Thines M."/>
            <person name="van de Vondervoort P.J."/>
            <person name="Phuntumart V."/>
            <person name="Wawra S."/>
            <person name="Weide R."/>
            <person name="Win J."/>
            <person name="Young C."/>
            <person name="Zhou S."/>
            <person name="Fry W."/>
            <person name="Meyers B.C."/>
            <person name="van West P."/>
            <person name="Ristaino J."/>
            <person name="Govers F."/>
            <person name="Birch P.R."/>
            <person name="Whisson S.C."/>
            <person name="Judelson H.S."/>
            <person name="Nusbaum C."/>
        </authorList>
    </citation>
    <scope>NUCLEOTIDE SEQUENCE [LARGE SCALE GENOMIC DNA]</scope>
    <source>
        <strain evidence="2">T30-4</strain>
    </source>
</reference>
<dbReference type="KEGG" id="pif:PITG_08389"/>
<dbReference type="RefSeq" id="XP_002903775.1">
    <property type="nucleotide sequence ID" value="XM_002903729.1"/>
</dbReference>
<dbReference type="GeneID" id="9475082"/>
<dbReference type="AlphaFoldDB" id="D0NAH2"/>
<dbReference type="InParanoid" id="D0NAH2"/>
<keyword evidence="2" id="KW-1185">Reference proteome</keyword>
<dbReference type="OrthoDB" id="122360at2759"/>
<evidence type="ECO:0000313" key="2">
    <source>
        <dbReference type="Proteomes" id="UP000006643"/>
    </source>
</evidence>
<dbReference type="Proteomes" id="UP000006643">
    <property type="component" value="Unassembled WGS sequence"/>
</dbReference>
<proteinExistence type="predicted"/>
<evidence type="ECO:0000313" key="1">
    <source>
        <dbReference type="EMBL" id="EEY54830.1"/>
    </source>
</evidence>
<dbReference type="OMA" id="AQWELAD"/>